<protein>
    <submittedName>
        <fullName evidence="4">Uncharacterized protein</fullName>
    </submittedName>
</protein>
<organism evidence="4 5">
    <name type="scientific">Paramuricea clavata</name>
    <name type="common">Red gorgonian</name>
    <name type="synonym">Violescent sea-whip</name>
    <dbReference type="NCBI Taxonomy" id="317549"/>
    <lineage>
        <taxon>Eukaryota</taxon>
        <taxon>Metazoa</taxon>
        <taxon>Cnidaria</taxon>
        <taxon>Anthozoa</taxon>
        <taxon>Octocorallia</taxon>
        <taxon>Malacalcyonacea</taxon>
        <taxon>Plexauridae</taxon>
        <taxon>Paramuricea</taxon>
    </lineage>
</organism>
<evidence type="ECO:0000259" key="3">
    <source>
        <dbReference type="Pfam" id="PF14695"/>
    </source>
</evidence>
<name>A0A6S7I5J5_PARCT</name>
<feature type="domain" description="Protein Lines C-terminal" evidence="3">
    <location>
        <begin position="777"/>
        <end position="812"/>
    </location>
</feature>
<dbReference type="PANTHER" id="PTHR16057:SF1">
    <property type="entry name" value="PROTEIN LINES HOMOLOG 1"/>
    <property type="match status" value="1"/>
</dbReference>
<gene>
    <name evidence="4" type="ORF">PACLA_8A004188</name>
</gene>
<comment type="caution">
    <text evidence="4">The sequence shown here is derived from an EMBL/GenBank/DDBJ whole genome shotgun (WGS) entry which is preliminary data.</text>
</comment>
<evidence type="ECO:0000313" key="4">
    <source>
        <dbReference type="EMBL" id="CAB4011130.1"/>
    </source>
</evidence>
<dbReference type="EMBL" id="CACRXK020007036">
    <property type="protein sequence ID" value="CAB4011130.1"/>
    <property type="molecule type" value="Genomic_DNA"/>
</dbReference>
<feature type="compositionally biased region" description="Acidic residues" evidence="1">
    <location>
        <begin position="697"/>
        <end position="707"/>
    </location>
</feature>
<dbReference type="InterPro" id="IPR029415">
    <property type="entry name" value="Lines_C"/>
</dbReference>
<dbReference type="Proteomes" id="UP001152795">
    <property type="component" value="Unassembled WGS sequence"/>
</dbReference>
<proteinExistence type="predicted"/>
<evidence type="ECO:0000259" key="2">
    <source>
        <dbReference type="Pfam" id="PF14694"/>
    </source>
</evidence>
<dbReference type="AlphaFoldDB" id="A0A6S7I5J5"/>
<dbReference type="Pfam" id="PF14695">
    <property type="entry name" value="LINES_C"/>
    <property type="match status" value="1"/>
</dbReference>
<dbReference type="PANTHER" id="PTHR16057">
    <property type="entry name" value="WINS1, 2 PROTEIN"/>
    <property type="match status" value="1"/>
</dbReference>
<dbReference type="OrthoDB" id="8251209at2759"/>
<dbReference type="InterPro" id="IPR032794">
    <property type="entry name" value="LINES_N"/>
</dbReference>
<dbReference type="Pfam" id="PF14694">
    <property type="entry name" value="LINES_N"/>
    <property type="match status" value="1"/>
</dbReference>
<reference evidence="4" key="1">
    <citation type="submission" date="2020-04" db="EMBL/GenBank/DDBJ databases">
        <authorList>
            <person name="Alioto T."/>
            <person name="Alioto T."/>
            <person name="Gomez Garrido J."/>
        </authorList>
    </citation>
    <scope>NUCLEOTIDE SEQUENCE</scope>
    <source>
        <strain evidence="4">A484AB</strain>
    </source>
</reference>
<keyword evidence="5" id="KW-1185">Reference proteome</keyword>
<sequence length="819" mass="92740">MAEKFEQNLFLQEINQAIKSDKCFKLLLESSTDLTELLFLQKFTDYCENVHKKLEKYELQKPETNVLHKYERNISIRDDIVCNLDILWNICRAGLKPCVCPTFLKLFKIICKENGCLFRVLRNCLNCHDHFIAFQSYKVLCEVCKCFPNSVMWVQFEKLLNMSLSDGSENCSKWLPVYTAEIIKCLFIHKDSSESHKTLCCCMLDEGHSDRTCAKEIRSALCCHWLKLTYHFLARLSTVLKAENSVVGDVSVSKFDPFQQILITMLSYGKLFIESFDLLLANQNMNVHAENVIKQTTENSSLNVDCEKMDLQIGETSKSAKRARICGNENLSNSELHSCQMCQNAIFKDDYMNQSVYGGEVRCTHDYKLKVFLEKIVIQLVEIDHKKCLLHFSRTVFQFLNDFVSAISERCVSREKTNFVHEGTLWTAGVCSVLVESGSRLLGSIPQVMGEVHFGGKDHSGKQETLDVCSHSYDEVSLRKVLLLVLKLMLVTLRTQNDSSRIIESWLNFVTEVSHPELQSVAVWLVQLFSEQDDELIYLLFSLLQLYQELFCGKSLQPVPSWANRLRNSLNPHDFFTEFLTSINYDHSLLLDFLISNETHFLSYFHNYLRHLANDWHGFIENVERRQVLSKEERLQPSGTVQVPKGDGSEFSCCSTKQFCGTVKPFSADGGDHDDGCGDDVYGGFGGDGSVIRNGGGDDDGGDDGDDVGGGFYDGHEIGYIESGDGGFDDGNEFGDNDDGNGVYDDSDGCDEIADDSDDNDGDGRVVLSNMNKIQQTLTCLIRLRYAIERMSSKGLFPYPVAALVKVMKYIETLYEGEG</sequence>
<evidence type="ECO:0000256" key="1">
    <source>
        <dbReference type="SAM" id="MobiDB-lite"/>
    </source>
</evidence>
<feature type="domain" description="Protein Lines N-terminal" evidence="2">
    <location>
        <begin position="376"/>
        <end position="621"/>
    </location>
</feature>
<feature type="region of interest" description="Disordered" evidence="1">
    <location>
        <begin position="689"/>
        <end position="709"/>
    </location>
</feature>
<accession>A0A6S7I5J5</accession>
<evidence type="ECO:0000313" key="5">
    <source>
        <dbReference type="Proteomes" id="UP001152795"/>
    </source>
</evidence>
<dbReference type="InterPro" id="IPR024875">
    <property type="entry name" value="Protein_Lines"/>
</dbReference>